<dbReference type="GO" id="GO:0042626">
    <property type="term" value="F:ATPase-coupled transmembrane transporter activity"/>
    <property type="evidence" value="ECO:0007669"/>
    <property type="project" value="TreeGrafter"/>
</dbReference>
<keyword evidence="10" id="KW-1185">Reference proteome</keyword>
<dbReference type="Gene3D" id="1.20.1560.10">
    <property type="entry name" value="ABC transporter type 1, transmembrane domain"/>
    <property type="match status" value="1"/>
</dbReference>
<dbReference type="EMBL" id="MU825396">
    <property type="protein sequence ID" value="KAJ7394429.1"/>
    <property type="molecule type" value="Genomic_DNA"/>
</dbReference>
<feature type="transmembrane region" description="Helical" evidence="8">
    <location>
        <begin position="137"/>
        <end position="156"/>
    </location>
</feature>
<accession>A0A9X0A7V9</accession>
<sequence>MMAMKNVSYEKISEDDKETRKAYSLFSLLTFSWISDVFKTGSQRPLQQSDFLDVPEEDETNQLTEELQEKWNDELERSRQNGRVPRLWKTVLKLLSPTDILFVIFTGLVDSIGRFTQPFLLGYFLSALMHPDESHRYLLYGCTVLMMVTVVVRSLAMHQYDYKSLYLGMQLRSALKGIVYIKVNSVRSVTSNVILSYSAWE</sequence>
<keyword evidence="5" id="KW-0067">ATP-binding</keyword>
<organism evidence="9 10">
    <name type="scientific">Desmophyllum pertusum</name>
    <dbReference type="NCBI Taxonomy" id="174260"/>
    <lineage>
        <taxon>Eukaryota</taxon>
        <taxon>Metazoa</taxon>
        <taxon>Cnidaria</taxon>
        <taxon>Anthozoa</taxon>
        <taxon>Hexacorallia</taxon>
        <taxon>Scleractinia</taxon>
        <taxon>Caryophylliina</taxon>
        <taxon>Caryophylliidae</taxon>
        <taxon>Desmophyllum</taxon>
    </lineage>
</organism>
<proteinExistence type="inferred from homology"/>
<comment type="subcellular location">
    <subcellularLocation>
        <location evidence="1">Membrane</location>
        <topology evidence="1">Multi-pass membrane protein</topology>
    </subcellularLocation>
</comment>
<evidence type="ECO:0000256" key="6">
    <source>
        <dbReference type="ARBA" id="ARBA00022989"/>
    </source>
</evidence>
<evidence type="ECO:0000256" key="7">
    <source>
        <dbReference type="ARBA" id="ARBA00023136"/>
    </source>
</evidence>
<dbReference type="PANTHER" id="PTHR24223">
    <property type="entry name" value="ATP-BINDING CASSETTE SUB-FAMILY C"/>
    <property type="match status" value="1"/>
</dbReference>
<dbReference type="InterPro" id="IPR036640">
    <property type="entry name" value="ABC1_TM_sf"/>
</dbReference>
<evidence type="ECO:0000256" key="1">
    <source>
        <dbReference type="ARBA" id="ARBA00004141"/>
    </source>
</evidence>
<keyword evidence="6 8" id="KW-1133">Transmembrane helix</keyword>
<comment type="caution">
    <text evidence="9">The sequence shown here is derived from an EMBL/GenBank/DDBJ whole genome shotgun (WGS) entry which is preliminary data.</text>
</comment>
<reference evidence="9" key="1">
    <citation type="submission" date="2023-01" db="EMBL/GenBank/DDBJ databases">
        <title>Genome assembly of the deep-sea coral Lophelia pertusa.</title>
        <authorList>
            <person name="Herrera S."/>
            <person name="Cordes E."/>
        </authorList>
    </citation>
    <scope>NUCLEOTIDE SEQUENCE</scope>
    <source>
        <strain evidence="9">USNM1676648</strain>
        <tissue evidence="9">Polyp</tissue>
    </source>
</reference>
<evidence type="ECO:0000313" key="9">
    <source>
        <dbReference type="EMBL" id="KAJ7394429.1"/>
    </source>
</evidence>
<dbReference type="OrthoDB" id="6500128at2759"/>
<feature type="transmembrane region" description="Helical" evidence="8">
    <location>
        <begin position="100"/>
        <end position="125"/>
    </location>
</feature>
<keyword evidence="3 8" id="KW-0812">Transmembrane</keyword>
<keyword evidence="7 8" id="KW-0472">Membrane</keyword>
<name>A0A9X0A7V9_9CNID</name>
<evidence type="ECO:0008006" key="11">
    <source>
        <dbReference type="Google" id="ProtNLM"/>
    </source>
</evidence>
<evidence type="ECO:0000256" key="5">
    <source>
        <dbReference type="ARBA" id="ARBA00022840"/>
    </source>
</evidence>
<gene>
    <name evidence="9" type="ORF">OS493_000238</name>
</gene>
<dbReference type="Proteomes" id="UP001163046">
    <property type="component" value="Unassembled WGS sequence"/>
</dbReference>
<comment type="similarity">
    <text evidence="2">Belongs to the ABC transporter superfamily. ABCC family. Conjugate transporter (TC 3.A.1.208) subfamily.</text>
</comment>
<protein>
    <recommendedName>
        <fullName evidence="11">ABC transmembrane type-1 domain-containing protein</fullName>
    </recommendedName>
</protein>
<evidence type="ECO:0000256" key="8">
    <source>
        <dbReference type="SAM" id="Phobius"/>
    </source>
</evidence>
<dbReference type="AlphaFoldDB" id="A0A9X0A7V9"/>
<evidence type="ECO:0000256" key="2">
    <source>
        <dbReference type="ARBA" id="ARBA00009726"/>
    </source>
</evidence>
<dbReference type="GO" id="GO:0005524">
    <property type="term" value="F:ATP binding"/>
    <property type="evidence" value="ECO:0007669"/>
    <property type="project" value="UniProtKB-KW"/>
</dbReference>
<evidence type="ECO:0000256" key="3">
    <source>
        <dbReference type="ARBA" id="ARBA00022692"/>
    </source>
</evidence>
<dbReference type="GO" id="GO:0016020">
    <property type="term" value="C:membrane"/>
    <property type="evidence" value="ECO:0007669"/>
    <property type="project" value="UniProtKB-SubCell"/>
</dbReference>
<evidence type="ECO:0000313" key="10">
    <source>
        <dbReference type="Proteomes" id="UP001163046"/>
    </source>
</evidence>
<dbReference type="SUPFAM" id="SSF90123">
    <property type="entry name" value="ABC transporter transmembrane region"/>
    <property type="match status" value="1"/>
</dbReference>
<keyword evidence="4" id="KW-0547">Nucleotide-binding</keyword>
<dbReference type="PANTHER" id="PTHR24223:SF456">
    <property type="entry name" value="MULTIDRUG RESISTANCE-ASSOCIATED PROTEIN LETHAL(2)03659"/>
    <property type="match status" value="1"/>
</dbReference>
<dbReference type="InterPro" id="IPR050173">
    <property type="entry name" value="ABC_transporter_C-like"/>
</dbReference>
<evidence type="ECO:0000256" key="4">
    <source>
        <dbReference type="ARBA" id="ARBA00022741"/>
    </source>
</evidence>